<keyword evidence="6" id="KW-0547">Nucleotide-binding</keyword>
<dbReference type="SUPFAM" id="SSF111331">
    <property type="entry name" value="NAD kinase/diacylglycerol kinase-like"/>
    <property type="match status" value="1"/>
</dbReference>
<dbReference type="GO" id="GO:0004143">
    <property type="term" value="F:ATP-dependent diacylglycerol kinase activity"/>
    <property type="evidence" value="ECO:0007669"/>
    <property type="project" value="TreeGrafter"/>
</dbReference>
<dbReference type="EC" id="2.7.1.-" evidence="14"/>
<dbReference type="PANTHER" id="PTHR12358">
    <property type="entry name" value="SPHINGOSINE KINASE"/>
    <property type="match status" value="1"/>
</dbReference>
<evidence type="ECO:0000313" key="15">
    <source>
        <dbReference type="Proteomes" id="UP000003280"/>
    </source>
</evidence>
<name>E0NIL8_9FIRM</name>
<dbReference type="Gene3D" id="2.60.200.40">
    <property type="match status" value="1"/>
</dbReference>
<keyword evidence="4 14" id="KW-0808">Transferase</keyword>
<dbReference type="AlphaFoldDB" id="E0NIL8"/>
<keyword evidence="15" id="KW-1185">Reference proteome</keyword>
<evidence type="ECO:0000256" key="10">
    <source>
        <dbReference type="ARBA" id="ARBA00023098"/>
    </source>
</evidence>
<protein>
    <submittedName>
        <fullName evidence="14">Lipid kinase, YegS/Rv2252/BmrU family</fullName>
        <ecNumber evidence="14">2.7.1.-</ecNumber>
    </submittedName>
</protein>
<evidence type="ECO:0000256" key="4">
    <source>
        <dbReference type="ARBA" id="ARBA00022679"/>
    </source>
</evidence>
<dbReference type="InterPro" id="IPR016064">
    <property type="entry name" value="NAD/diacylglycerol_kinase_sf"/>
</dbReference>
<evidence type="ECO:0000256" key="6">
    <source>
        <dbReference type="ARBA" id="ARBA00022741"/>
    </source>
</evidence>
<dbReference type="PANTHER" id="PTHR12358:SF106">
    <property type="entry name" value="LIPID KINASE YEGS"/>
    <property type="match status" value="1"/>
</dbReference>
<dbReference type="PROSITE" id="PS50146">
    <property type="entry name" value="DAGK"/>
    <property type="match status" value="1"/>
</dbReference>
<dbReference type="STRING" id="862517.HMPREF9225_0007"/>
<evidence type="ECO:0000259" key="13">
    <source>
        <dbReference type="PROSITE" id="PS50146"/>
    </source>
</evidence>
<sequence length="299" mass="33360">MENRFKKIKIIANPLSGREEALDKVLEFIRLLSLDQWDINLLFTHKRGDGMRFAESDDGEDIIVACGGDGTLNEVVNGIVKSKRDTPLAILQAGTVNDFANYFKLPQDPSKFYKLIKEGRTKKIDVGLAGDRVFANVAAGGMLTEIAYTVPEDQKAVLGRMAYYLEGARQMVKLNFQDEKAYKVKIDCEEYKGEENLFFFLITNTSSVGGFKKMAPAATVTDGYLDVLLIKECSLVDFMQIAPLVLTGNHIDHEKVIYLKTKDISLSSDIELDIDVDGEQSGKLPMNFKVLEEALTIII</sequence>
<dbReference type="InterPro" id="IPR005218">
    <property type="entry name" value="Diacylglycerol/lipid_kinase"/>
</dbReference>
<dbReference type="GO" id="GO:0046872">
    <property type="term" value="F:metal ion binding"/>
    <property type="evidence" value="ECO:0007669"/>
    <property type="project" value="UniProtKB-KW"/>
</dbReference>
<dbReference type="GO" id="GO:0005886">
    <property type="term" value="C:plasma membrane"/>
    <property type="evidence" value="ECO:0007669"/>
    <property type="project" value="TreeGrafter"/>
</dbReference>
<dbReference type="RefSeq" id="WP_008900843.1">
    <property type="nucleotide sequence ID" value="NZ_GL397071.1"/>
</dbReference>
<keyword evidence="11" id="KW-0594">Phospholipid biosynthesis</keyword>
<dbReference type="NCBIfam" id="TIGR00147">
    <property type="entry name" value="YegS/Rv2252/BmrU family lipid kinase"/>
    <property type="match status" value="1"/>
</dbReference>
<dbReference type="InterPro" id="IPR001206">
    <property type="entry name" value="Diacylglycerol_kinase_cat_dom"/>
</dbReference>
<keyword evidence="5" id="KW-0479">Metal-binding</keyword>
<dbReference type="OrthoDB" id="142078at2"/>
<feature type="domain" description="DAGKc" evidence="13">
    <location>
        <begin position="3"/>
        <end position="133"/>
    </location>
</feature>
<dbReference type="GO" id="GO:0008654">
    <property type="term" value="P:phospholipid biosynthetic process"/>
    <property type="evidence" value="ECO:0007669"/>
    <property type="project" value="UniProtKB-KW"/>
</dbReference>
<dbReference type="Pfam" id="PF00781">
    <property type="entry name" value="DAGK_cat"/>
    <property type="match status" value="1"/>
</dbReference>
<reference evidence="14 15" key="1">
    <citation type="submission" date="2010-07" db="EMBL/GenBank/DDBJ databases">
        <authorList>
            <person name="Muzny D."/>
            <person name="Qin X."/>
            <person name="Deng J."/>
            <person name="Jiang H."/>
            <person name="Liu Y."/>
            <person name="Qu J."/>
            <person name="Song X.-Z."/>
            <person name="Zhang L."/>
            <person name="Thornton R."/>
            <person name="Coyle M."/>
            <person name="Francisco L."/>
            <person name="Jackson L."/>
            <person name="Javaid M."/>
            <person name="Korchina V."/>
            <person name="Kovar C."/>
            <person name="Mata R."/>
            <person name="Mathew T."/>
            <person name="Ngo R."/>
            <person name="Nguyen L."/>
            <person name="Nguyen N."/>
            <person name="Okwuonu G."/>
            <person name="Ongeri F."/>
            <person name="Pham C."/>
            <person name="Simmons D."/>
            <person name="Wilczek-Boney K."/>
            <person name="Hale W."/>
            <person name="Jakkamsetti A."/>
            <person name="Pham P."/>
            <person name="Ruth R."/>
            <person name="San Lucas F."/>
            <person name="Warren J."/>
            <person name="Zhang J."/>
            <person name="Zhao Z."/>
            <person name="Zhou C."/>
            <person name="Zhu D."/>
            <person name="Lee S."/>
            <person name="Bess C."/>
            <person name="Blankenburg K."/>
            <person name="Forbes L."/>
            <person name="Fu Q."/>
            <person name="Gubbala S."/>
            <person name="Hirani K."/>
            <person name="Jayaseelan J.C."/>
            <person name="Lara F."/>
            <person name="Munidasa M."/>
            <person name="Palculict T."/>
            <person name="Patil S."/>
            <person name="Pu L.-L."/>
            <person name="Saada N."/>
            <person name="Tang L."/>
            <person name="Weissenberger G."/>
            <person name="Zhu Y."/>
            <person name="Hemphill L."/>
            <person name="Shang Y."/>
            <person name="Youmans B."/>
            <person name="Ayvaz T."/>
            <person name="Ross M."/>
            <person name="Santibanez J."/>
            <person name="Aqrawi P."/>
            <person name="Gross S."/>
            <person name="Joshi V."/>
            <person name="Fowler G."/>
            <person name="Nazareth L."/>
            <person name="Reid J."/>
            <person name="Worley K."/>
            <person name="Petrosino J."/>
            <person name="Highlander S."/>
            <person name="Gibbs R."/>
        </authorList>
    </citation>
    <scope>NUCLEOTIDE SEQUENCE [LARGE SCALE GENOMIC DNA]</scope>
    <source>
        <strain evidence="14 15">ATCC BAA-1640</strain>
    </source>
</reference>
<evidence type="ECO:0000256" key="12">
    <source>
        <dbReference type="ARBA" id="ARBA00023264"/>
    </source>
</evidence>
<dbReference type="SMART" id="SM00046">
    <property type="entry name" value="DAGKc"/>
    <property type="match status" value="1"/>
</dbReference>
<keyword evidence="7 14" id="KW-0418">Kinase</keyword>
<evidence type="ECO:0000313" key="14">
    <source>
        <dbReference type="EMBL" id="EFM26313.1"/>
    </source>
</evidence>
<evidence type="ECO:0000256" key="1">
    <source>
        <dbReference type="ARBA" id="ARBA00001946"/>
    </source>
</evidence>
<keyword evidence="8" id="KW-0067">ATP-binding</keyword>
<organism evidence="14 15">
    <name type="scientific">Peptoniphilus duerdenii ATCC BAA-1640</name>
    <dbReference type="NCBI Taxonomy" id="862517"/>
    <lineage>
        <taxon>Bacteria</taxon>
        <taxon>Bacillati</taxon>
        <taxon>Bacillota</taxon>
        <taxon>Tissierellia</taxon>
        <taxon>Tissierellales</taxon>
        <taxon>Peptoniphilaceae</taxon>
        <taxon>Peptoniphilus</taxon>
    </lineage>
</organism>
<evidence type="ECO:0000256" key="5">
    <source>
        <dbReference type="ARBA" id="ARBA00022723"/>
    </source>
</evidence>
<keyword evidence="9" id="KW-0460">Magnesium</keyword>
<keyword evidence="3" id="KW-0444">Lipid biosynthesis</keyword>
<gene>
    <name evidence="14" type="ORF">HMPREF9225_0007</name>
</gene>
<evidence type="ECO:0000256" key="7">
    <source>
        <dbReference type="ARBA" id="ARBA00022777"/>
    </source>
</evidence>
<evidence type="ECO:0000256" key="9">
    <source>
        <dbReference type="ARBA" id="ARBA00022842"/>
    </source>
</evidence>
<evidence type="ECO:0000256" key="8">
    <source>
        <dbReference type="ARBA" id="ARBA00022840"/>
    </source>
</evidence>
<dbReference type="InterPro" id="IPR050187">
    <property type="entry name" value="Lipid_Phosphate_FormReg"/>
</dbReference>
<dbReference type="Pfam" id="PF19279">
    <property type="entry name" value="YegS_C"/>
    <property type="match status" value="1"/>
</dbReference>
<dbReference type="InterPro" id="IPR045540">
    <property type="entry name" value="YegS/DAGK_C"/>
</dbReference>
<dbReference type="InterPro" id="IPR017438">
    <property type="entry name" value="ATP-NAD_kinase_N"/>
</dbReference>
<dbReference type="HOGENOM" id="CLU_045532_1_0_9"/>
<proteinExistence type="inferred from homology"/>
<dbReference type="eggNOG" id="COG1597">
    <property type="taxonomic scope" value="Bacteria"/>
</dbReference>
<keyword evidence="12" id="KW-1208">Phospholipid metabolism</keyword>
<dbReference type="Gene3D" id="3.40.50.10330">
    <property type="entry name" value="Probable inorganic polyphosphate/atp-NAD kinase, domain 1"/>
    <property type="match status" value="1"/>
</dbReference>
<comment type="cofactor">
    <cofactor evidence="1">
        <name>Mg(2+)</name>
        <dbReference type="ChEBI" id="CHEBI:18420"/>
    </cofactor>
</comment>
<dbReference type="GO" id="GO:0005524">
    <property type="term" value="F:ATP binding"/>
    <property type="evidence" value="ECO:0007669"/>
    <property type="project" value="UniProtKB-KW"/>
</dbReference>
<dbReference type="EMBL" id="AEEH01000009">
    <property type="protein sequence ID" value="EFM26313.1"/>
    <property type="molecule type" value="Genomic_DNA"/>
</dbReference>
<dbReference type="Proteomes" id="UP000003280">
    <property type="component" value="Unassembled WGS sequence"/>
</dbReference>
<accession>E0NIL8</accession>
<evidence type="ECO:0000256" key="2">
    <source>
        <dbReference type="ARBA" id="ARBA00005983"/>
    </source>
</evidence>
<evidence type="ECO:0000256" key="3">
    <source>
        <dbReference type="ARBA" id="ARBA00022516"/>
    </source>
</evidence>
<evidence type="ECO:0000256" key="11">
    <source>
        <dbReference type="ARBA" id="ARBA00023209"/>
    </source>
</evidence>
<keyword evidence="10" id="KW-0443">Lipid metabolism</keyword>
<comment type="caution">
    <text evidence="14">The sequence shown here is derived from an EMBL/GenBank/DDBJ whole genome shotgun (WGS) entry which is preliminary data.</text>
</comment>
<comment type="similarity">
    <text evidence="2">Belongs to the diacylglycerol/lipid kinase family.</text>
</comment>